<feature type="compositionally biased region" description="Polar residues" evidence="1">
    <location>
        <begin position="1"/>
        <end position="26"/>
    </location>
</feature>
<evidence type="ECO:0000313" key="2">
    <source>
        <dbReference type="EMBL" id="SGY76097.1"/>
    </source>
</evidence>
<dbReference type="AlphaFoldDB" id="A0A2X0PCX3"/>
<dbReference type="EMBL" id="FQNC01000047">
    <property type="protein sequence ID" value="SGY76097.1"/>
    <property type="molecule type" value="Genomic_DNA"/>
</dbReference>
<evidence type="ECO:0000313" key="3">
    <source>
        <dbReference type="Proteomes" id="UP000249464"/>
    </source>
</evidence>
<protein>
    <submittedName>
        <fullName evidence="2">BQ5605_C005g03467 protein</fullName>
    </submittedName>
</protein>
<feature type="region of interest" description="Disordered" evidence="1">
    <location>
        <begin position="177"/>
        <end position="221"/>
    </location>
</feature>
<organism evidence="2 3">
    <name type="scientific">Microbotryum silenes-dioicae</name>
    <dbReference type="NCBI Taxonomy" id="796604"/>
    <lineage>
        <taxon>Eukaryota</taxon>
        <taxon>Fungi</taxon>
        <taxon>Dikarya</taxon>
        <taxon>Basidiomycota</taxon>
        <taxon>Pucciniomycotina</taxon>
        <taxon>Microbotryomycetes</taxon>
        <taxon>Microbotryales</taxon>
        <taxon>Microbotryaceae</taxon>
        <taxon>Microbotryum</taxon>
    </lineage>
</organism>
<feature type="compositionally biased region" description="Gly residues" evidence="1">
    <location>
        <begin position="178"/>
        <end position="187"/>
    </location>
</feature>
<evidence type="ECO:0000256" key="1">
    <source>
        <dbReference type="SAM" id="MobiDB-lite"/>
    </source>
</evidence>
<proteinExistence type="predicted"/>
<feature type="region of interest" description="Disordered" evidence="1">
    <location>
        <begin position="1"/>
        <end position="106"/>
    </location>
</feature>
<feature type="region of interest" description="Disordered" evidence="1">
    <location>
        <begin position="125"/>
        <end position="145"/>
    </location>
</feature>
<reference evidence="2 3" key="1">
    <citation type="submission" date="2016-11" db="EMBL/GenBank/DDBJ databases">
        <authorList>
            <person name="Jaros S."/>
            <person name="Januszkiewicz K."/>
            <person name="Wedrychowicz H."/>
        </authorList>
    </citation>
    <scope>NUCLEOTIDE SEQUENCE [LARGE SCALE GENOMIC DNA]</scope>
</reference>
<feature type="compositionally biased region" description="Basic and acidic residues" evidence="1">
    <location>
        <begin position="194"/>
        <end position="207"/>
    </location>
</feature>
<keyword evidence="3" id="KW-1185">Reference proteome</keyword>
<accession>A0A2X0PCX3</accession>
<feature type="compositionally biased region" description="Low complexity" evidence="1">
    <location>
        <begin position="27"/>
        <end position="46"/>
    </location>
</feature>
<dbReference type="Proteomes" id="UP000249464">
    <property type="component" value="Unassembled WGS sequence"/>
</dbReference>
<sequence length="242" mass="25878">MSSTESDPATTSMDPTSATSTVNVERSPSPSTSALTLSLIPLSLSSPPHPSTYSRDRDASVSLDWPSCDSPTTTTGSGGDRSLSLAAAGSDSCPQSSLDVPPPVPRSRLTSRIKVLKALLIGRGNKRRGREREGEEGKDGEVDEILDGSELRERLERVENELCSWVNASPSPFENNCSGGGVGGGGASSFETSSTRDARTTRSEHLSRSGLGNKSKRSCSHGLYSVIQDRERRRQMMMRMSN</sequence>
<name>A0A2X0PCX3_9BASI</name>
<feature type="compositionally biased region" description="Basic and acidic residues" evidence="1">
    <location>
        <begin position="130"/>
        <end position="140"/>
    </location>
</feature>
<gene>
    <name evidence="2" type="primary">BQ5605_C005g03467</name>
    <name evidence="2" type="ORF">BQ5605_C005G03467</name>
</gene>
<feature type="compositionally biased region" description="Low complexity" evidence="1">
    <location>
        <begin position="66"/>
        <end position="85"/>
    </location>
</feature>